<evidence type="ECO:0000313" key="3">
    <source>
        <dbReference type="Proteomes" id="UP000515489"/>
    </source>
</evidence>
<keyword evidence="3" id="KW-1185">Reference proteome</keyword>
<dbReference type="RefSeq" id="WP_185887720.1">
    <property type="nucleotide sequence ID" value="NZ_CP060202.1"/>
</dbReference>
<dbReference type="InterPro" id="IPR026341">
    <property type="entry name" value="T9SS_type_B"/>
</dbReference>
<dbReference type="AlphaFoldDB" id="A0A7G7W605"/>
<dbReference type="EMBL" id="CP060202">
    <property type="protein sequence ID" value="QNH61798.1"/>
    <property type="molecule type" value="Genomic_DNA"/>
</dbReference>
<keyword evidence="1" id="KW-0732">Signal</keyword>
<organism evidence="2 3">
    <name type="scientific">Hymenobacter sediminicola</name>
    <dbReference type="NCBI Taxonomy" id="2761579"/>
    <lineage>
        <taxon>Bacteria</taxon>
        <taxon>Pseudomonadati</taxon>
        <taxon>Bacteroidota</taxon>
        <taxon>Cytophagia</taxon>
        <taxon>Cytophagales</taxon>
        <taxon>Hymenobacteraceae</taxon>
        <taxon>Hymenobacter</taxon>
    </lineage>
</organism>
<dbReference type="NCBIfam" id="TIGR04131">
    <property type="entry name" value="Bac_Flav_CTERM"/>
    <property type="match status" value="1"/>
</dbReference>
<protein>
    <submittedName>
        <fullName evidence="2">Gliding motility-associated C-terminal domain-containing protein</fullName>
    </submittedName>
</protein>
<sequence>MQKLLRATYLLVTALCLTLVGMQSVEASHFQGGQLTYESLGNNRYRLILRVFRDCSGSDLYTTARFVCRPTGCTTTGPLVQTYTVPLKGGSTIGSPYCATAPGGTSPCDAGLPTNYETGRYDTVVTLNPAAEWRISVEDNARPELANINGNTNIYYEATLNNLANGQTIQNNSPQFDLLNVPVPFVCWKQQTTLNFTATDIDGDELVYSLDRPLVSCNNPNTYNSIGAGTGGVIVLPPENGQPCVAILPTALGSYSPTFPIASFSVTGNCPAKTAVPDFRFNASNGSFTFTPYLYTPGTTTAQQAQNKYVVVGKVSEYRVINGVRTLIGSVRRDILVVVIDCSNAIPGAPVATGNNTNSGVSIVNSVDSTFIEASTCNYTRVLVRFTDPNPADLLTVTFPPLDPGTPLPGQPQLPTYLPQDVGTFRVIGQGTRNPIGIFDIQPDVLFTNQTFRIPVQIRDNGCPIIGQQTRIIVLSVKQRNPAKVVAATAQPFVCAGTPVNLTATPTRPDSVLVNIGTPSASGKLATYTYQWSAANGLATADQNKQNVTVRPTQTTRYYVRINATDFRQFPVATCVDTTSILVRVAPPVTANFTATGRPGFNLDGITSKESVPPRIFSFVNTSKGNNPSPADTASVTSRWTYQRTADANGNPVTETAQVFSNRFTPRDLTLREGGTYVFTLRLSNRAGTTECTPSLKTQEVKVPSLVIPNVFTPNKDGKNDVFVLTTEEVGSKVQIFNRWGRLIKEYANYQNNWDGGEQPAGVYYYLLTDKSGKTTKGWVELAR</sequence>
<feature type="signal peptide" evidence="1">
    <location>
        <begin position="1"/>
        <end position="27"/>
    </location>
</feature>
<name>A0A7G7W605_9BACT</name>
<dbReference type="InterPro" id="IPR026444">
    <property type="entry name" value="Secre_tail"/>
</dbReference>
<gene>
    <name evidence="2" type="ORF">H4317_16855</name>
</gene>
<dbReference type="Proteomes" id="UP000515489">
    <property type="component" value="Chromosome"/>
</dbReference>
<proteinExistence type="predicted"/>
<dbReference type="NCBIfam" id="TIGR04183">
    <property type="entry name" value="Por_Secre_tail"/>
    <property type="match status" value="1"/>
</dbReference>
<evidence type="ECO:0000313" key="2">
    <source>
        <dbReference type="EMBL" id="QNH61798.1"/>
    </source>
</evidence>
<evidence type="ECO:0000256" key="1">
    <source>
        <dbReference type="SAM" id="SignalP"/>
    </source>
</evidence>
<dbReference type="KEGG" id="hsk:H4317_16855"/>
<feature type="chain" id="PRO_5028836216" evidence="1">
    <location>
        <begin position="28"/>
        <end position="784"/>
    </location>
</feature>
<accession>A0A7G7W605</accession>
<dbReference type="Pfam" id="PF13585">
    <property type="entry name" value="CHU_C"/>
    <property type="match status" value="1"/>
</dbReference>
<reference evidence="2 3" key="1">
    <citation type="submission" date="2020-08" db="EMBL/GenBank/DDBJ databases">
        <title>Hymenobacter sp. S2-20-2 genome sequencing.</title>
        <authorList>
            <person name="Jin L."/>
        </authorList>
    </citation>
    <scope>NUCLEOTIDE SEQUENCE [LARGE SCALE GENOMIC DNA]</scope>
    <source>
        <strain evidence="2 3">S2-20-2</strain>
    </source>
</reference>